<evidence type="ECO:0000313" key="14">
    <source>
        <dbReference type="Proteomes" id="UP000199569"/>
    </source>
</evidence>
<dbReference type="Pfam" id="PF00270">
    <property type="entry name" value="DEAD"/>
    <property type="match status" value="1"/>
</dbReference>
<comment type="function">
    <text evidence="9">Couples transcription and DNA repair by recognizing RNA polymerase (RNAP) stalled at DNA lesions. Mediates ATP-dependent release of RNAP and its truncated transcript from the DNA, and recruitment of nucleotide excision repair machinery to the damaged site.</text>
</comment>
<dbReference type="Pfam" id="PF02559">
    <property type="entry name" value="CarD_TRCF_RID"/>
    <property type="match status" value="1"/>
</dbReference>
<dbReference type="SMART" id="SM00490">
    <property type="entry name" value="HELICc"/>
    <property type="match status" value="1"/>
</dbReference>
<dbReference type="InterPro" id="IPR014001">
    <property type="entry name" value="Helicase_ATP-bd"/>
</dbReference>
<proteinExistence type="inferred from homology"/>
<dbReference type="SUPFAM" id="SSF141259">
    <property type="entry name" value="CarD-like"/>
    <property type="match status" value="1"/>
</dbReference>
<dbReference type="InterPro" id="IPR036101">
    <property type="entry name" value="CarD-like/TRCF_RID_sf"/>
</dbReference>
<evidence type="ECO:0000256" key="2">
    <source>
        <dbReference type="ARBA" id="ARBA00022741"/>
    </source>
</evidence>
<dbReference type="Pfam" id="PF00271">
    <property type="entry name" value="Helicase_C"/>
    <property type="match status" value="1"/>
</dbReference>
<dbReference type="AlphaFoldDB" id="A0A1G5IA62"/>
<evidence type="ECO:0000256" key="4">
    <source>
        <dbReference type="ARBA" id="ARBA00022801"/>
    </source>
</evidence>
<keyword evidence="5 13" id="KW-0347">Helicase</keyword>
<dbReference type="OrthoDB" id="9804325at2"/>
<reference evidence="13 14" key="1">
    <citation type="submission" date="2016-10" db="EMBL/GenBank/DDBJ databases">
        <authorList>
            <person name="de Groot N.N."/>
        </authorList>
    </citation>
    <scope>NUCLEOTIDE SEQUENCE [LARGE SCALE GENOMIC DNA]</scope>
    <source>
        <strain evidence="13 14">CGMCC 1.7666</strain>
    </source>
</reference>
<evidence type="ECO:0000256" key="10">
    <source>
        <dbReference type="SAM" id="Coils"/>
    </source>
</evidence>
<dbReference type="PANTHER" id="PTHR47964:SF1">
    <property type="entry name" value="ATP-DEPENDENT DNA HELICASE HOMOLOG RECG, CHLOROPLASTIC"/>
    <property type="match status" value="1"/>
</dbReference>
<dbReference type="Pfam" id="PF17757">
    <property type="entry name" value="UvrB_inter"/>
    <property type="match status" value="1"/>
</dbReference>
<dbReference type="Pfam" id="PF03461">
    <property type="entry name" value="TRCF"/>
    <property type="match status" value="1"/>
</dbReference>
<dbReference type="Gene3D" id="3.90.1150.50">
    <property type="entry name" value="Transcription-repair-coupling factor, D7 domain"/>
    <property type="match status" value="1"/>
</dbReference>
<dbReference type="RefSeq" id="WP_091134173.1">
    <property type="nucleotide sequence ID" value="NZ_FMVJ01000005.1"/>
</dbReference>
<evidence type="ECO:0000256" key="8">
    <source>
        <dbReference type="ARBA" id="ARBA00023204"/>
    </source>
</evidence>
<gene>
    <name evidence="9" type="primary">mfd</name>
    <name evidence="13" type="ORF">SAMN02927923_02172</name>
</gene>
<dbReference type="InterPro" id="IPR004576">
    <property type="entry name" value="Mfd"/>
</dbReference>
<dbReference type="Gene3D" id="3.40.50.11180">
    <property type="match status" value="2"/>
</dbReference>
<dbReference type="Gene3D" id="3.40.50.300">
    <property type="entry name" value="P-loop containing nucleotide triphosphate hydrolases"/>
    <property type="match status" value="2"/>
</dbReference>
<evidence type="ECO:0000256" key="7">
    <source>
        <dbReference type="ARBA" id="ARBA00023125"/>
    </source>
</evidence>
<protein>
    <recommendedName>
        <fullName evidence="9">Transcription-repair-coupling factor</fullName>
        <shortName evidence="9">TRCF</shortName>
        <ecNumber evidence="9">3.6.4.-</ecNumber>
    </recommendedName>
</protein>
<sequence>MRAKPVGPPDMGPSFLSLVSSIGLRAVRLIEMVEEAGPSRLIYIAQEQRLAEQMAKAVKGLAPDLKVLLLPPWDCLPYDSVSPSREMMGQRMASLREMTSVEDQAGVLITSPAAVVQRVPPRDIWDGATLTLMMGSAYSYEELQDFLSRAGYILDDRVDEPGEAAIHGQVVDLFPADSLLPYRVEHDGTSIIAIRRYDPITQRTEDEVQSVTLGPASEVVSLKGEDDAHLERSSGMEHRLSDYYDRLETVFDYWPQAALVMEEGAEERRQDVMGQVADAFESRRSLRKGADNAAKPESLFILDDEWQDLLSERRVTIIRPTPMNEKVAIPFFAGSRKPTQTMLEFVREQRDSGHRILLVATTDRDLARLRRRIQSLQSGTIAIEKWKDILSGPPHGIFAIKAEIKGGFVDEMSNVVVVTAYDVFGSRSICEDPSGASSAAAQFTDMSFQIGDTIVHSEHGIGRLDGIETITLNEEQYEDAIRLSYADDAALMVPVTEMDSIWRYGGSSEAVKPDKLNGGAWISRRQKIEAEIREAVQRVKALVSERKSTEVEPIVPPPRIYERFAARFAFTETSDQSRAIEEVLQDLVSGYPMDRLVCGDVGFGKTEVALRAAAAIALSGKQVAIVAPTTVLARQHLRTFQRRFAGLGVEIAHLSRLVAPAEARAVKKGLADGTIRIVVGTHALAGKGIAFKDLGLVVIDEEQRFGVAHKTRLRELSKSGHVLALTATPIPRTFQSSLVGLQDISVIATPPARRQPIRTFLTAFDPASMREALMREKRRNGQSFVVCSRIEDIEPMRQQLEKLVPELKLMVAHGQMSPVETDEAMVGFADGEGDVLLATNIIESGLDVPRANTMLVWRADRFGLAQLHQLRGRVGRGRIRGTVYLLTERDQVLPKVTEKRLRTLEALDRLGAGFAISAQDLDQRGAGSLLEEEQAGHVKLIGTDLYRSMLQRALCGQSMEDLWSPELNLGLSARIPEDYVADPETRINLYARIARLDPFESVDDLSAEIEDRFGAMPQSVQNLISLAEVKQLCLHLGVVRIDAGPQAIAFSFKPWGSNRLPFEEAATGFEDELRWNGERLILARSLERADERLKPILQLLNNLT</sequence>
<keyword evidence="10" id="KW-0175">Coiled coil</keyword>
<dbReference type="SUPFAM" id="SSF143517">
    <property type="entry name" value="TRCF domain-like"/>
    <property type="match status" value="1"/>
</dbReference>
<dbReference type="InterPro" id="IPR003711">
    <property type="entry name" value="CarD-like/TRCF_RID"/>
</dbReference>
<organism evidence="13 14">
    <name type="scientific">Microvirga guangxiensis</name>
    <dbReference type="NCBI Taxonomy" id="549386"/>
    <lineage>
        <taxon>Bacteria</taxon>
        <taxon>Pseudomonadati</taxon>
        <taxon>Pseudomonadota</taxon>
        <taxon>Alphaproteobacteria</taxon>
        <taxon>Hyphomicrobiales</taxon>
        <taxon>Methylobacteriaceae</taxon>
        <taxon>Microvirga</taxon>
    </lineage>
</organism>
<feature type="domain" description="Helicase ATP-binding" evidence="11">
    <location>
        <begin position="586"/>
        <end position="747"/>
    </location>
</feature>
<dbReference type="Proteomes" id="UP000199569">
    <property type="component" value="Unassembled WGS sequence"/>
</dbReference>
<evidence type="ECO:0000259" key="12">
    <source>
        <dbReference type="PROSITE" id="PS51194"/>
    </source>
</evidence>
<keyword evidence="3 9" id="KW-0227">DNA damage</keyword>
<feature type="domain" description="Helicase C-terminal" evidence="12">
    <location>
        <begin position="768"/>
        <end position="922"/>
    </location>
</feature>
<dbReference type="InterPro" id="IPR047112">
    <property type="entry name" value="RecG/Mfd"/>
</dbReference>
<keyword evidence="8 9" id="KW-0234">DNA repair</keyword>
<evidence type="ECO:0000256" key="6">
    <source>
        <dbReference type="ARBA" id="ARBA00022840"/>
    </source>
</evidence>
<name>A0A1G5IA62_9HYPH</name>
<dbReference type="InterPro" id="IPR001650">
    <property type="entry name" value="Helicase_C-like"/>
</dbReference>
<keyword evidence="2 9" id="KW-0547">Nucleotide-binding</keyword>
<dbReference type="Gene3D" id="3.30.2060.10">
    <property type="entry name" value="Penicillin-binding protein 1b domain"/>
    <property type="match status" value="1"/>
</dbReference>
<dbReference type="PROSITE" id="PS51194">
    <property type="entry name" value="HELICASE_CTER"/>
    <property type="match status" value="1"/>
</dbReference>
<dbReference type="EC" id="3.6.4.-" evidence="9"/>
<dbReference type="GO" id="GO:0003684">
    <property type="term" value="F:damaged DNA binding"/>
    <property type="evidence" value="ECO:0007669"/>
    <property type="project" value="InterPro"/>
</dbReference>
<dbReference type="Gene3D" id="2.40.10.170">
    <property type="match status" value="1"/>
</dbReference>
<dbReference type="InterPro" id="IPR041471">
    <property type="entry name" value="UvrB_inter"/>
</dbReference>
<comment type="similarity">
    <text evidence="9">In the C-terminal section; belongs to the helicase family. RecG subfamily.</text>
</comment>
<evidence type="ECO:0000256" key="1">
    <source>
        <dbReference type="ARBA" id="ARBA00022490"/>
    </source>
</evidence>
<evidence type="ECO:0000256" key="3">
    <source>
        <dbReference type="ARBA" id="ARBA00022763"/>
    </source>
</evidence>
<keyword evidence="6 9" id="KW-0067">ATP-binding</keyword>
<dbReference type="PROSITE" id="PS51192">
    <property type="entry name" value="HELICASE_ATP_BIND_1"/>
    <property type="match status" value="1"/>
</dbReference>
<dbReference type="EMBL" id="FMVJ01000005">
    <property type="protein sequence ID" value="SCY73016.1"/>
    <property type="molecule type" value="Genomic_DNA"/>
</dbReference>
<evidence type="ECO:0000259" key="11">
    <source>
        <dbReference type="PROSITE" id="PS51192"/>
    </source>
</evidence>
<dbReference type="InterPro" id="IPR005118">
    <property type="entry name" value="TRCF_C"/>
</dbReference>
<feature type="coiled-coil region" evidence="10">
    <location>
        <begin position="525"/>
        <end position="552"/>
    </location>
</feature>
<dbReference type="STRING" id="549386.SAMN02927923_02172"/>
<keyword evidence="4 9" id="KW-0378">Hydrolase</keyword>
<dbReference type="GO" id="GO:0005737">
    <property type="term" value="C:cytoplasm"/>
    <property type="evidence" value="ECO:0007669"/>
    <property type="project" value="UniProtKB-SubCell"/>
</dbReference>
<dbReference type="InterPro" id="IPR027417">
    <property type="entry name" value="P-loop_NTPase"/>
</dbReference>
<keyword evidence="7 9" id="KW-0238">DNA-binding</keyword>
<dbReference type="PANTHER" id="PTHR47964">
    <property type="entry name" value="ATP-DEPENDENT DNA HELICASE HOMOLOG RECG, CHLOROPLASTIC"/>
    <property type="match status" value="1"/>
</dbReference>
<keyword evidence="14" id="KW-1185">Reference proteome</keyword>
<dbReference type="HAMAP" id="MF_00969">
    <property type="entry name" value="TRCF"/>
    <property type="match status" value="1"/>
</dbReference>
<comment type="similarity">
    <text evidence="9">In the N-terminal section; belongs to the UvrB family.</text>
</comment>
<dbReference type="SMART" id="SM00982">
    <property type="entry name" value="TRCF"/>
    <property type="match status" value="1"/>
</dbReference>
<dbReference type="GO" id="GO:0016787">
    <property type="term" value="F:hydrolase activity"/>
    <property type="evidence" value="ECO:0007669"/>
    <property type="project" value="UniProtKB-KW"/>
</dbReference>
<evidence type="ECO:0000256" key="5">
    <source>
        <dbReference type="ARBA" id="ARBA00022806"/>
    </source>
</evidence>
<evidence type="ECO:0000313" key="13">
    <source>
        <dbReference type="EMBL" id="SCY73016.1"/>
    </source>
</evidence>
<dbReference type="GO" id="GO:0005524">
    <property type="term" value="F:ATP binding"/>
    <property type="evidence" value="ECO:0007669"/>
    <property type="project" value="UniProtKB-UniRule"/>
</dbReference>
<accession>A0A1G5IA62</accession>
<dbReference type="SMART" id="SM01058">
    <property type="entry name" value="CarD_TRCF"/>
    <property type="match status" value="1"/>
</dbReference>
<dbReference type="InterPro" id="IPR011545">
    <property type="entry name" value="DEAD/DEAH_box_helicase_dom"/>
</dbReference>
<comment type="subcellular location">
    <subcellularLocation>
        <location evidence="9">Cytoplasm</location>
    </subcellularLocation>
</comment>
<dbReference type="CDD" id="cd17991">
    <property type="entry name" value="DEXHc_TRCF"/>
    <property type="match status" value="1"/>
</dbReference>
<dbReference type="GO" id="GO:0000716">
    <property type="term" value="P:transcription-coupled nucleotide-excision repair, DNA damage recognition"/>
    <property type="evidence" value="ECO:0007669"/>
    <property type="project" value="UniProtKB-UniRule"/>
</dbReference>
<evidence type="ECO:0000256" key="9">
    <source>
        <dbReference type="HAMAP-Rule" id="MF_00969"/>
    </source>
</evidence>
<dbReference type="GO" id="GO:0003678">
    <property type="term" value="F:DNA helicase activity"/>
    <property type="evidence" value="ECO:0007669"/>
    <property type="project" value="TreeGrafter"/>
</dbReference>
<dbReference type="InterPro" id="IPR037235">
    <property type="entry name" value="TRCF-like_C_D7"/>
</dbReference>
<dbReference type="SUPFAM" id="SSF52540">
    <property type="entry name" value="P-loop containing nucleoside triphosphate hydrolases"/>
    <property type="match status" value="4"/>
</dbReference>
<keyword evidence="1 9" id="KW-0963">Cytoplasm</keyword>
<dbReference type="GO" id="GO:0006355">
    <property type="term" value="P:regulation of DNA-templated transcription"/>
    <property type="evidence" value="ECO:0007669"/>
    <property type="project" value="UniProtKB-UniRule"/>
</dbReference>
<dbReference type="SMART" id="SM00487">
    <property type="entry name" value="DEXDc"/>
    <property type="match status" value="1"/>
</dbReference>